<evidence type="ECO:0000313" key="8">
    <source>
        <dbReference type="Proteomes" id="UP000184241"/>
    </source>
</evidence>
<keyword evidence="5 6" id="KW-0472">Membrane</keyword>
<evidence type="ECO:0000256" key="1">
    <source>
        <dbReference type="ARBA" id="ARBA00004651"/>
    </source>
</evidence>
<dbReference type="GO" id="GO:0005886">
    <property type="term" value="C:plasma membrane"/>
    <property type="evidence" value="ECO:0007669"/>
    <property type="project" value="UniProtKB-SubCell"/>
</dbReference>
<gene>
    <name evidence="7" type="ORF">SAMN02745941_03715</name>
</gene>
<dbReference type="Pfam" id="PF03788">
    <property type="entry name" value="LrgA"/>
    <property type="match status" value="1"/>
</dbReference>
<evidence type="ECO:0000256" key="3">
    <source>
        <dbReference type="ARBA" id="ARBA00022692"/>
    </source>
</evidence>
<keyword evidence="2" id="KW-1003">Cell membrane</keyword>
<dbReference type="PANTHER" id="PTHR33931">
    <property type="entry name" value="HOLIN-LIKE PROTEIN CIDA-RELATED"/>
    <property type="match status" value="1"/>
</dbReference>
<dbReference type="AlphaFoldDB" id="A0A1M6ANK3"/>
<comment type="subcellular location">
    <subcellularLocation>
        <location evidence="1">Cell membrane</location>
        <topology evidence="1">Multi-pass membrane protein</topology>
    </subcellularLocation>
</comment>
<evidence type="ECO:0000313" key="7">
    <source>
        <dbReference type="EMBL" id="SHI38052.1"/>
    </source>
</evidence>
<evidence type="ECO:0000256" key="2">
    <source>
        <dbReference type="ARBA" id="ARBA00022475"/>
    </source>
</evidence>
<dbReference type="Proteomes" id="UP000184241">
    <property type="component" value="Unassembled WGS sequence"/>
</dbReference>
<evidence type="ECO:0000256" key="6">
    <source>
        <dbReference type="SAM" id="Phobius"/>
    </source>
</evidence>
<dbReference type="InterPro" id="IPR005538">
    <property type="entry name" value="LrgA/CidA"/>
</dbReference>
<keyword evidence="4 6" id="KW-1133">Transmembrane helix</keyword>
<protein>
    <submittedName>
        <fullName evidence="7">Holin-like protein</fullName>
    </submittedName>
</protein>
<organism evidence="7 8">
    <name type="scientific">Clostridium intestinale DSM 6191</name>
    <dbReference type="NCBI Taxonomy" id="1121320"/>
    <lineage>
        <taxon>Bacteria</taxon>
        <taxon>Bacillati</taxon>
        <taxon>Bacillota</taxon>
        <taxon>Clostridia</taxon>
        <taxon>Eubacteriales</taxon>
        <taxon>Clostridiaceae</taxon>
        <taxon>Clostridium</taxon>
    </lineage>
</organism>
<proteinExistence type="predicted"/>
<feature type="transmembrane region" description="Helical" evidence="6">
    <location>
        <begin position="59"/>
        <end position="82"/>
    </location>
</feature>
<feature type="transmembrane region" description="Helical" evidence="6">
    <location>
        <begin position="88"/>
        <end position="110"/>
    </location>
</feature>
<sequence>MKLFRELLIILSVYFLGEFLSKALNLPIPGNILGMLILLTLLLTNVVKVNQVEKVSNFFLDHLSFFFIPAGVGLITSVAVIKDSWYKLLVVCILTTIIVIISTGTIVQYLSNKKIKGSEKSE</sequence>
<dbReference type="EMBL" id="FQXU01000013">
    <property type="protein sequence ID" value="SHI38052.1"/>
    <property type="molecule type" value="Genomic_DNA"/>
</dbReference>
<name>A0A1M6ANK3_9CLOT</name>
<reference evidence="7 8" key="1">
    <citation type="submission" date="2016-11" db="EMBL/GenBank/DDBJ databases">
        <authorList>
            <person name="Jaros S."/>
            <person name="Januszkiewicz K."/>
            <person name="Wedrychowicz H."/>
        </authorList>
    </citation>
    <scope>NUCLEOTIDE SEQUENCE [LARGE SCALE GENOMIC DNA]</scope>
    <source>
        <strain evidence="7 8">DSM 6191</strain>
    </source>
</reference>
<evidence type="ECO:0000256" key="4">
    <source>
        <dbReference type="ARBA" id="ARBA00022989"/>
    </source>
</evidence>
<keyword evidence="3 6" id="KW-0812">Transmembrane</keyword>
<dbReference type="PANTHER" id="PTHR33931:SF2">
    <property type="entry name" value="HOLIN-LIKE PROTEIN CIDA"/>
    <property type="match status" value="1"/>
</dbReference>
<evidence type="ECO:0000256" key="5">
    <source>
        <dbReference type="ARBA" id="ARBA00023136"/>
    </source>
</evidence>
<feature type="transmembrane region" description="Helical" evidence="6">
    <location>
        <begin position="30"/>
        <end position="47"/>
    </location>
</feature>
<accession>A0A1M6ANK3</accession>
<dbReference type="RefSeq" id="WP_073021966.1">
    <property type="nucleotide sequence ID" value="NZ_FQXU01000013.1"/>
</dbReference>